<proteinExistence type="predicted"/>
<dbReference type="InterPro" id="IPR025634">
    <property type="entry name" value="DUF4292"/>
</dbReference>
<sequence length="288" mass="33996">MKSRIVFKYLFRALVLTLALFQSSCKTIHELGLVSAKPISDNKLYHLLIDSSLHYKSFYVKRFSASYSMDGIKKKFKGSIKIQKDSIIWISITAPVGGIEVVRLLVTPDSIKMINRLKKNYIVDDFDFFLEKANIDLNFKALESILTNSLFKSVNEEKDKAFIRSFNGKIFDDKYVFVSEKARKIGRKLKKDKYRKLHRFNYQRFDIDPALMRITDIEVRDFEDARNTKIQYRNFINFESNKFPQRLSFEVQDAKHLLSCDIKFNKVILNEDLRFSFKISNKYKRINP</sequence>
<dbReference type="OrthoDB" id="1122661at2"/>
<reference evidence="1 2" key="1">
    <citation type="submission" date="2018-11" db="EMBL/GenBank/DDBJ databases">
        <title>Parancylomarina longa gen. nov., sp. nov., isolated from sediments of southern Okinawa.</title>
        <authorList>
            <person name="Fu T."/>
        </authorList>
    </citation>
    <scope>NUCLEOTIDE SEQUENCE [LARGE SCALE GENOMIC DNA]</scope>
    <source>
        <strain evidence="1 2">T3-2 S1-C</strain>
    </source>
</reference>
<accession>A0A434AWF3</accession>
<dbReference type="EMBL" id="RJJX01000006">
    <property type="protein sequence ID" value="RUT78835.1"/>
    <property type="molecule type" value="Genomic_DNA"/>
</dbReference>
<evidence type="ECO:0000313" key="2">
    <source>
        <dbReference type="Proteomes" id="UP000282985"/>
    </source>
</evidence>
<gene>
    <name evidence="1" type="ORF">DLK05_06810</name>
</gene>
<evidence type="ECO:0000313" key="1">
    <source>
        <dbReference type="EMBL" id="RUT78835.1"/>
    </source>
</evidence>
<dbReference type="AlphaFoldDB" id="A0A434AWF3"/>
<name>A0A434AWF3_9BACT</name>
<comment type="caution">
    <text evidence="1">The sequence shown here is derived from an EMBL/GenBank/DDBJ whole genome shotgun (WGS) entry which is preliminary data.</text>
</comment>
<dbReference type="Proteomes" id="UP000282985">
    <property type="component" value="Unassembled WGS sequence"/>
</dbReference>
<dbReference type="RefSeq" id="WP_127343237.1">
    <property type="nucleotide sequence ID" value="NZ_RJJX01000006.1"/>
</dbReference>
<dbReference type="Pfam" id="PF14125">
    <property type="entry name" value="DUF4292"/>
    <property type="match status" value="1"/>
</dbReference>
<keyword evidence="2" id="KW-1185">Reference proteome</keyword>
<organism evidence="1 2">
    <name type="scientific">Ancylomarina longa</name>
    <dbReference type="NCBI Taxonomy" id="2487017"/>
    <lineage>
        <taxon>Bacteria</taxon>
        <taxon>Pseudomonadati</taxon>
        <taxon>Bacteroidota</taxon>
        <taxon>Bacteroidia</taxon>
        <taxon>Marinilabiliales</taxon>
        <taxon>Marinifilaceae</taxon>
        <taxon>Ancylomarina</taxon>
    </lineage>
</organism>
<protein>
    <submittedName>
        <fullName evidence="1">DUF4292 domain-containing protein</fullName>
    </submittedName>
</protein>